<accession>A0A0S7XLQ3</accession>
<evidence type="ECO:0000313" key="1">
    <source>
        <dbReference type="EMBL" id="KPJ63300.1"/>
    </source>
</evidence>
<dbReference type="AlphaFoldDB" id="A0A0S7XLQ3"/>
<evidence type="ECO:0008006" key="3">
    <source>
        <dbReference type="Google" id="ProtNLM"/>
    </source>
</evidence>
<reference evidence="1 2" key="1">
    <citation type="journal article" date="2015" name="Microbiome">
        <title>Genomic resolution of linkages in carbon, nitrogen, and sulfur cycling among widespread estuary sediment bacteria.</title>
        <authorList>
            <person name="Baker B.J."/>
            <person name="Lazar C.S."/>
            <person name="Teske A.P."/>
            <person name="Dick G.J."/>
        </authorList>
    </citation>
    <scope>NUCLEOTIDE SEQUENCE [LARGE SCALE GENOMIC DNA]</scope>
    <source>
        <strain evidence="1">DG_54_3</strain>
    </source>
</reference>
<dbReference type="Proteomes" id="UP000051861">
    <property type="component" value="Unassembled WGS sequence"/>
</dbReference>
<gene>
    <name evidence="1" type="ORF">AMJ44_14595</name>
</gene>
<organism evidence="1 2">
    <name type="scientific">candidate division WOR-1 bacterium DG_54_3</name>
    <dbReference type="NCBI Taxonomy" id="1703775"/>
    <lineage>
        <taxon>Bacteria</taxon>
        <taxon>Bacillati</taxon>
        <taxon>Saganbacteria</taxon>
    </lineage>
</organism>
<proteinExistence type="predicted"/>
<comment type="caution">
    <text evidence="1">The sequence shown here is derived from an EMBL/GenBank/DDBJ whole genome shotgun (WGS) entry which is preliminary data.</text>
</comment>
<evidence type="ECO:0000313" key="2">
    <source>
        <dbReference type="Proteomes" id="UP000051861"/>
    </source>
</evidence>
<protein>
    <recommendedName>
        <fullName evidence="3">Transposase zinc-binding domain-containing protein</fullName>
    </recommendedName>
</protein>
<dbReference type="EMBL" id="LIZX01000239">
    <property type="protein sequence ID" value="KPJ63300.1"/>
    <property type="molecule type" value="Genomic_DNA"/>
</dbReference>
<name>A0A0S7XLQ3_UNCSA</name>
<sequence>MLFHYFEQFVTEYEYRYGGEYGYFFPIEQEVVEKYLDCSNPKNGSARIWCSECGTERFLP</sequence>